<dbReference type="InterPro" id="IPR012094">
    <property type="entry name" value="tRNA_Ile_lys_synt"/>
</dbReference>
<dbReference type="InterPro" id="IPR012795">
    <property type="entry name" value="tRNA_Ile_lys_synt_N"/>
</dbReference>
<dbReference type="NCBIfam" id="TIGR02432">
    <property type="entry name" value="lysidine_TilS_N"/>
    <property type="match status" value="1"/>
</dbReference>
<evidence type="ECO:0000259" key="8">
    <source>
        <dbReference type="Pfam" id="PF01171"/>
    </source>
</evidence>
<evidence type="ECO:0000256" key="1">
    <source>
        <dbReference type="ARBA" id="ARBA00022490"/>
    </source>
</evidence>
<dbReference type="AlphaFoldDB" id="K9EEM4"/>
<dbReference type="InterPro" id="IPR014729">
    <property type="entry name" value="Rossmann-like_a/b/a_fold"/>
</dbReference>
<organism evidence="10 11">
    <name type="scientific">Actinobaculum massiliense ACS-171-V-Col2</name>
    <dbReference type="NCBI Taxonomy" id="883066"/>
    <lineage>
        <taxon>Bacteria</taxon>
        <taxon>Bacillati</taxon>
        <taxon>Actinomycetota</taxon>
        <taxon>Actinomycetes</taxon>
        <taxon>Actinomycetales</taxon>
        <taxon>Actinomycetaceae</taxon>
        <taxon>Actinobaculum</taxon>
    </lineage>
</organism>
<accession>K9EEM4</accession>
<evidence type="ECO:0000256" key="7">
    <source>
        <dbReference type="HAMAP-Rule" id="MF_01161"/>
    </source>
</evidence>
<dbReference type="CDD" id="cd01992">
    <property type="entry name" value="TilS_N"/>
    <property type="match status" value="1"/>
</dbReference>
<dbReference type="InterPro" id="IPR015262">
    <property type="entry name" value="tRNA_Ile_lys_synt_subst-bd"/>
</dbReference>
<gene>
    <name evidence="7" type="primary">tilS</name>
    <name evidence="10" type="ORF">HMPREF9233_00476</name>
</gene>
<dbReference type="eggNOG" id="COG0037">
    <property type="taxonomic scope" value="Bacteria"/>
</dbReference>
<sequence length="365" mass="37614">MGGPPKAFADARRSLASLLEQNGLAPGSRLIVAVSGGSDSMALAHAALFVGKRSGYPVTTVTVDHGIRPGSRGEAERVAHTMLEWGASEARVTSINVAATAGAGPEGAARSGRYSAIAREVAGAGGAAPQFADAPGASHAPRAAVLLGHTLDDQAETVLLGLGRGSGARSLAGMAPAGPLPEHPEVLALRPLLAIRRADLRQALRREGISWVDDPTNELGGPWRSADGSALTRASIRHSALPALVEALGPGTVEALARTASLLRQDADCLDSLAAQELGKYEENCAFDSADSRPVSIPWLLSLEGALRSRVLRALAQKAGARELSARHSAALEKLITGPGGYHVADLPGVRAVRNGPRLSFERIG</sequence>
<dbReference type="Pfam" id="PF01171">
    <property type="entry name" value="ATP_bind_3"/>
    <property type="match status" value="2"/>
</dbReference>
<comment type="domain">
    <text evidence="7">The N-terminal region contains the highly conserved SGGXDS motif, predicted to be a P-loop motif involved in ATP binding.</text>
</comment>
<dbReference type="InterPro" id="IPR011063">
    <property type="entry name" value="TilS/TtcA_N"/>
</dbReference>
<evidence type="ECO:0000313" key="11">
    <source>
        <dbReference type="Proteomes" id="UP000009888"/>
    </source>
</evidence>
<dbReference type="PANTHER" id="PTHR43033">
    <property type="entry name" value="TRNA(ILE)-LYSIDINE SYNTHASE-RELATED"/>
    <property type="match status" value="1"/>
</dbReference>
<feature type="binding site" evidence="7">
    <location>
        <begin position="35"/>
        <end position="40"/>
    </location>
    <ligand>
        <name>ATP</name>
        <dbReference type="ChEBI" id="CHEBI:30616"/>
    </ligand>
</feature>
<keyword evidence="1 7" id="KW-0963">Cytoplasm</keyword>
<evidence type="ECO:0000256" key="5">
    <source>
        <dbReference type="ARBA" id="ARBA00022840"/>
    </source>
</evidence>
<dbReference type="HAMAP" id="MF_01161">
    <property type="entry name" value="tRNA_Ile_lys_synt"/>
    <property type="match status" value="1"/>
</dbReference>
<evidence type="ECO:0000259" key="9">
    <source>
        <dbReference type="Pfam" id="PF09179"/>
    </source>
</evidence>
<feature type="domain" description="tRNA(Ile)-lysidine/2-thiocytidine synthase N-terminal" evidence="8">
    <location>
        <begin position="144"/>
        <end position="218"/>
    </location>
</feature>
<dbReference type="SUPFAM" id="SSF52402">
    <property type="entry name" value="Adenine nucleotide alpha hydrolases-like"/>
    <property type="match status" value="1"/>
</dbReference>
<comment type="function">
    <text evidence="7">Ligates lysine onto the cytidine present at position 34 of the AUA codon-specific tRNA(Ile) that contains the anticodon CAU, in an ATP-dependent manner. Cytidine is converted to lysidine, thus changing the amino acid specificity of the tRNA from methionine to isoleucine.</text>
</comment>
<keyword evidence="4 7" id="KW-0547">Nucleotide-binding</keyword>
<dbReference type="EMBL" id="AGWL01000002">
    <property type="protein sequence ID" value="EKU95689.1"/>
    <property type="molecule type" value="Genomic_DNA"/>
</dbReference>
<protein>
    <recommendedName>
        <fullName evidence="7">tRNA(Ile)-lysidine synthase</fullName>
        <ecNumber evidence="7">6.3.4.19</ecNumber>
    </recommendedName>
    <alternativeName>
        <fullName evidence="7">tRNA(Ile)-2-lysyl-cytidine synthase</fullName>
    </alternativeName>
    <alternativeName>
        <fullName evidence="7">tRNA(Ile)-lysidine synthetase</fullName>
    </alternativeName>
</protein>
<keyword evidence="3 7" id="KW-0819">tRNA processing</keyword>
<evidence type="ECO:0000256" key="3">
    <source>
        <dbReference type="ARBA" id="ARBA00022694"/>
    </source>
</evidence>
<feature type="domain" description="tRNA(Ile)-lysidine synthase substrate-binding" evidence="9">
    <location>
        <begin position="297"/>
        <end position="354"/>
    </location>
</feature>
<dbReference type="GO" id="GO:0006400">
    <property type="term" value="P:tRNA modification"/>
    <property type="evidence" value="ECO:0007669"/>
    <property type="project" value="UniProtKB-UniRule"/>
</dbReference>
<evidence type="ECO:0000313" key="10">
    <source>
        <dbReference type="EMBL" id="EKU95689.1"/>
    </source>
</evidence>
<evidence type="ECO:0000256" key="4">
    <source>
        <dbReference type="ARBA" id="ARBA00022741"/>
    </source>
</evidence>
<keyword evidence="5 7" id="KW-0067">ATP-binding</keyword>
<feature type="domain" description="tRNA(Ile)-lysidine/2-thiocytidine synthase N-terminal" evidence="8">
    <location>
        <begin position="30"/>
        <end position="121"/>
    </location>
</feature>
<comment type="caution">
    <text evidence="10">The sequence shown here is derived from an EMBL/GenBank/DDBJ whole genome shotgun (WGS) entry which is preliminary data.</text>
</comment>
<keyword evidence="2 7" id="KW-0436">Ligase</keyword>
<dbReference type="GO" id="GO:0005524">
    <property type="term" value="F:ATP binding"/>
    <property type="evidence" value="ECO:0007669"/>
    <property type="project" value="UniProtKB-UniRule"/>
</dbReference>
<dbReference type="PANTHER" id="PTHR43033:SF1">
    <property type="entry name" value="TRNA(ILE)-LYSIDINE SYNTHASE-RELATED"/>
    <property type="match status" value="1"/>
</dbReference>
<evidence type="ECO:0000256" key="6">
    <source>
        <dbReference type="ARBA" id="ARBA00048539"/>
    </source>
</evidence>
<dbReference type="Proteomes" id="UP000009888">
    <property type="component" value="Unassembled WGS sequence"/>
</dbReference>
<comment type="subcellular location">
    <subcellularLocation>
        <location evidence="7">Cytoplasm</location>
    </subcellularLocation>
</comment>
<dbReference type="RefSeq" id="WP_007000693.1">
    <property type="nucleotide sequence ID" value="NZ_JH992955.1"/>
</dbReference>
<dbReference type="EC" id="6.3.4.19" evidence="7"/>
<dbReference type="Gene3D" id="1.20.59.20">
    <property type="match status" value="1"/>
</dbReference>
<keyword evidence="11" id="KW-1185">Reference proteome</keyword>
<dbReference type="SUPFAM" id="SSF82829">
    <property type="entry name" value="MesJ substrate recognition domain-like"/>
    <property type="match status" value="1"/>
</dbReference>
<dbReference type="GO" id="GO:0032267">
    <property type="term" value="F:tRNA(Ile)-lysidine synthase activity"/>
    <property type="evidence" value="ECO:0007669"/>
    <property type="project" value="UniProtKB-EC"/>
</dbReference>
<proteinExistence type="inferred from homology"/>
<name>K9EEM4_9ACTO</name>
<comment type="catalytic activity">
    <reaction evidence="6 7">
        <text>cytidine(34) in tRNA(Ile2) + L-lysine + ATP = lysidine(34) in tRNA(Ile2) + AMP + diphosphate + H(+)</text>
        <dbReference type="Rhea" id="RHEA:43744"/>
        <dbReference type="Rhea" id="RHEA-COMP:10625"/>
        <dbReference type="Rhea" id="RHEA-COMP:10670"/>
        <dbReference type="ChEBI" id="CHEBI:15378"/>
        <dbReference type="ChEBI" id="CHEBI:30616"/>
        <dbReference type="ChEBI" id="CHEBI:32551"/>
        <dbReference type="ChEBI" id="CHEBI:33019"/>
        <dbReference type="ChEBI" id="CHEBI:82748"/>
        <dbReference type="ChEBI" id="CHEBI:83665"/>
        <dbReference type="ChEBI" id="CHEBI:456215"/>
        <dbReference type="EC" id="6.3.4.19"/>
    </reaction>
</comment>
<reference evidence="10 11" key="1">
    <citation type="submission" date="2012-09" db="EMBL/GenBank/DDBJ databases">
        <title>The Genome Sequence of Actinobaculum massiliae ACS-171-V-COL2.</title>
        <authorList>
            <consortium name="The Broad Institute Genome Sequencing Platform"/>
            <person name="Earl A."/>
            <person name="Ward D."/>
            <person name="Feldgarden M."/>
            <person name="Gevers D."/>
            <person name="Saerens B."/>
            <person name="Vaneechoutte M."/>
            <person name="Walker B."/>
            <person name="Young S.K."/>
            <person name="Zeng Q."/>
            <person name="Gargeya S."/>
            <person name="Fitzgerald M."/>
            <person name="Haas B."/>
            <person name="Abouelleil A."/>
            <person name="Alvarado L."/>
            <person name="Arachchi H.M."/>
            <person name="Berlin A."/>
            <person name="Chapman S.B."/>
            <person name="Goldberg J."/>
            <person name="Griggs A."/>
            <person name="Gujja S."/>
            <person name="Hansen M."/>
            <person name="Howarth C."/>
            <person name="Imamovic A."/>
            <person name="Larimer J."/>
            <person name="McCowen C."/>
            <person name="Montmayeur A."/>
            <person name="Murphy C."/>
            <person name="Neiman D."/>
            <person name="Pearson M."/>
            <person name="Priest M."/>
            <person name="Roberts A."/>
            <person name="Saif S."/>
            <person name="Shea T."/>
            <person name="Sisk P."/>
            <person name="Sykes S."/>
            <person name="Wortman J."/>
            <person name="Nusbaum C."/>
            <person name="Birren B."/>
        </authorList>
    </citation>
    <scope>NUCLEOTIDE SEQUENCE [LARGE SCALE GENOMIC DNA]</scope>
    <source>
        <strain evidence="11">ACS-171-V-Col2</strain>
    </source>
</reference>
<dbReference type="Gene3D" id="3.40.50.620">
    <property type="entry name" value="HUPs"/>
    <property type="match status" value="1"/>
</dbReference>
<dbReference type="GO" id="GO:0005737">
    <property type="term" value="C:cytoplasm"/>
    <property type="evidence" value="ECO:0007669"/>
    <property type="project" value="UniProtKB-SubCell"/>
</dbReference>
<dbReference type="PATRIC" id="fig|883066.3.peg.497"/>
<comment type="similarity">
    <text evidence="7">Belongs to the tRNA(Ile)-lysidine synthase family.</text>
</comment>
<dbReference type="Pfam" id="PF09179">
    <property type="entry name" value="TilS"/>
    <property type="match status" value="1"/>
</dbReference>
<dbReference type="HOGENOM" id="CLU_018869_1_0_11"/>
<evidence type="ECO:0000256" key="2">
    <source>
        <dbReference type="ARBA" id="ARBA00022598"/>
    </source>
</evidence>
<dbReference type="STRING" id="202789.GCA_001457435_01658"/>